<organism evidence="2 3">
    <name type="scientific">Apiospora saccharicola</name>
    <dbReference type="NCBI Taxonomy" id="335842"/>
    <lineage>
        <taxon>Eukaryota</taxon>
        <taxon>Fungi</taxon>
        <taxon>Dikarya</taxon>
        <taxon>Ascomycota</taxon>
        <taxon>Pezizomycotina</taxon>
        <taxon>Sordariomycetes</taxon>
        <taxon>Xylariomycetidae</taxon>
        <taxon>Amphisphaeriales</taxon>
        <taxon>Apiosporaceae</taxon>
        <taxon>Apiospora</taxon>
    </lineage>
</organism>
<reference evidence="2 3" key="1">
    <citation type="submission" date="2023-01" db="EMBL/GenBank/DDBJ databases">
        <title>Analysis of 21 Apiospora genomes using comparative genomics revels a genus with tremendous synthesis potential of carbohydrate active enzymes and secondary metabolites.</title>
        <authorList>
            <person name="Sorensen T."/>
        </authorList>
    </citation>
    <scope>NUCLEOTIDE SEQUENCE [LARGE SCALE GENOMIC DNA]</scope>
    <source>
        <strain evidence="2 3">CBS 83171</strain>
    </source>
</reference>
<sequence length="263" mass="28216">MVNVGQPTRHLNLIRSPLATLGRNSEARDRSVETLVEYSDQLHRVIDAHKRAYWLLMGLISDESSQDPWYLNLLTRKNPVVHKDMLARFVDAVVVLVRDVEFDDFQFIDARIRRRARVSMVDLDLDLPISTTSLLLVSFGLAQLGIVPPPAGTSTAPSRTVSTVAVISSASSAPSATISGLSMGTNPPSSATLDTEVERQQKRAEHLRNTPSVAYLLSSIATTSAIFTTPTRGGITPSAAGSTVLAILAAATSAAVAAISLEQ</sequence>
<keyword evidence="1" id="KW-0812">Transmembrane</keyword>
<keyword evidence="1" id="KW-1133">Transmembrane helix</keyword>
<protein>
    <submittedName>
        <fullName evidence="2">Uncharacterized protein</fullName>
    </submittedName>
</protein>
<accession>A0ABR1UPF8</accession>
<feature type="transmembrane region" description="Helical" evidence="1">
    <location>
        <begin position="209"/>
        <end position="227"/>
    </location>
</feature>
<keyword evidence="1" id="KW-0472">Membrane</keyword>
<dbReference type="Proteomes" id="UP001446871">
    <property type="component" value="Unassembled WGS sequence"/>
</dbReference>
<keyword evidence="3" id="KW-1185">Reference proteome</keyword>
<name>A0ABR1UPF8_9PEZI</name>
<feature type="transmembrane region" description="Helical" evidence="1">
    <location>
        <begin position="239"/>
        <end position="261"/>
    </location>
</feature>
<evidence type="ECO:0000313" key="3">
    <source>
        <dbReference type="Proteomes" id="UP001446871"/>
    </source>
</evidence>
<comment type="caution">
    <text evidence="2">The sequence shown here is derived from an EMBL/GenBank/DDBJ whole genome shotgun (WGS) entry which is preliminary data.</text>
</comment>
<evidence type="ECO:0000256" key="1">
    <source>
        <dbReference type="SAM" id="Phobius"/>
    </source>
</evidence>
<evidence type="ECO:0000313" key="2">
    <source>
        <dbReference type="EMBL" id="KAK8060820.1"/>
    </source>
</evidence>
<proteinExistence type="predicted"/>
<dbReference type="EMBL" id="JAQQWM010000006">
    <property type="protein sequence ID" value="KAK8060820.1"/>
    <property type="molecule type" value="Genomic_DNA"/>
</dbReference>
<gene>
    <name evidence="2" type="ORF">PG996_010750</name>
</gene>